<dbReference type="KEGG" id="mng:MNEG_5328"/>
<comment type="similarity">
    <text evidence="1 3">Belongs to the nucleosome assembly protein (NAP) family.</text>
</comment>
<dbReference type="EMBL" id="KK101005">
    <property type="protein sequence ID" value="KIZ02633.1"/>
    <property type="molecule type" value="Genomic_DNA"/>
</dbReference>
<protein>
    <submittedName>
        <fullName evidence="5">Protein SET</fullName>
    </submittedName>
</protein>
<feature type="compositionally biased region" description="Gly residues" evidence="4">
    <location>
        <begin position="299"/>
        <end position="311"/>
    </location>
</feature>
<dbReference type="STRING" id="145388.A0A0D2JUY8"/>
<accession>A0A0D2JUY8</accession>
<organism evidence="5 6">
    <name type="scientific">Monoraphidium neglectum</name>
    <dbReference type="NCBI Taxonomy" id="145388"/>
    <lineage>
        <taxon>Eukaryota</taxon>
        <taxon>Viridiplantae</taxon>
        <taxon>Chlorophyta</taxon>
        <taxon>core chlorophytes</taxon>
        <taxon>Chlorophyceae</taxon>
        <taxon>CS clade</taxon>
        <taxon>Sphaeropleales</taxon>
        <taxon>Selenastraceae</taxon>
        <taxon>Monoraphidium</taxon>
    </lineage>
</organism>
<proteinExistence type="inferred from homology"/>
<feature type="compositionally biased region" description="Acidic residues" evidence="4">
    <location>
        <begin position="15"/>
        <end position="45"/>
    </location>
</feature>
<dbReference type="Proteomes" id="UP000054498">
    <property type="component" value="Unassembled WGS sequence"/>
</dbReference>
<dbReference type="GeneID" id="25738205"/>
<dbReference type="OrthoDB" id="19419at2759"/>
<dbReference type="InterPro" id="IPR037231">
    <property type="entry name" value="NAP-like_sf"/>
</dbReference>
<sequence>MDGGPEQKKLRLDEEFAGDEGEEMEGGDEGEEADGEELDEDWAPDEETRALLNEAGQAQTELNKAGGGLGPWPAPPAATPLAIINDAASEEVLQVEQRFNVKRKPVYRQRGDALARIPAFWRRALMGHPSLQEFITEDDLGALGALERVDVVDNDDIKSGFTVSFTFNTDTNTYFSNAVLEKSLAFGEDASLEAKATPIQWKEGMEPAQADERPGTKRSRVPDYNFFTSWFLSEKYAPGTQDAVAEYIKEDVWPDPVKYWRVGLIQELPTEAYALPADDEDGEGEEGEEEYDEGEEGDPNGGGAYGDGGFGAALADEDEGEEGDDDQGS</sequence>
<dbReference type="Gene3D" id="1.20.5.1500">
    <property type="match status" value="1"/>
</dbReference>
<evidence type="ECO:0000256" key="2">
    <source>
        <dbReference type="ARBA" id="ARBA00023186"/>
    </source>
</evidence>
<name>A0A0D2JUY8_9CHLO</name>
<evidence type="ECO:0000256" key="1">
    <source>
        <dbReference type="ARBA" id="ARBA00009947"/>
    </source>
</evidence>
<dbReference type="GO" id="GO:0005634">
    <property type="term" value="C:nucleus"/>
    <property type="evidence" value="ECO:0007669"/>
    <property type="project" value="InterPro"/>
</dbReference>
<feature type="region of interest" description="Disordered" evidence="4">
    <location>
        <begin position="271"/>
        <end position="329"/>
    </location>
</feature>
<keyword evidence="6" id="KW-1185">Reference proteome</keyword>
<evidence type="ECO:0000313" key="5">
    <source>
        <dbReference type="EMBL" id="KIZ02633.1"/>
    </source>
</evidence>
<feature type="region of interest" description="Disordered" evidence="4">
    <location>
        <begin position="1"/>
        <end position="51"/>
    </location>
</feature>
<dbReference type="PANTHER" id="PTHR11875">
    <property type="entry name" value="TESTIS-SPECIFIC Y-ENCODED PROTEIN"/>
    <property type="match status" value="1"/>
</dbReference>
<dbReference type="Pfam" id="PF00956">
    <property type="entry name" value="NAP"/>
    <property type="match status" value="1"/>
</dbReference>
<dbReference type="GO" id="GO:0000724">
    <property type="term" value="P:double-strand break repair via homologous recombination"/>
    <property type="evidence" value="ECO:0007669"/>
    <property type="project" value="UniProtKB-ARBA"/>
</dbReference>
<feature type="compositionally biased region" description="Acidic residues" evidence="4">
    <location>
        <begin position="315"/>
        <end position="329"/>
    </location>
</feature>
<dbReference type="GO" id="GO:0006334">
    <property type="term" value="P:nucleosome assembly"/>
    <property type="evidence" value="ECO:0007669"/>
    <property type="project" value="InterPro"/>
</dbReference>
<dbReference type="AlphaFoldDB" id="A0A0D2JUY8"/>
<evidence type="ECO:0000256" key="3">
    <source>
        <dbReference type="RuleBase" id="RU003876"/>
    </source>
</evidence>
<keyword evidence="2" id="KW-0143">Chaperone</keyword>
<gene>
    <name evidence="5" type="ORF">MNEG_5328</name>
</gene>
<evidence type="ECO:0000313" key="6">
    <source>
        <dbReference type="Proteomes" id="UP000054498"/>
    </source>
</evidence>
<dbReference type="Gene3D" id="3.30.1120.90">
    <property type="entry name" value="Nucleosome assembly protein"/>
    <property type="match status" value="1"/>
</dbReference>
<evidence type="ECO:0000256" key="4">
    <source>
        <dbReference type="SAM" id="MobiDB-lite"/>
    </source>
</evidence>
<dbReference type="GO" id="GO:0042393">
    <property type="term" value="F:histone binding"/>
    <property type="evidence" value="ECO:0007669"/>
    <property type="project" value="UniProtKB-ARBA"/>
</dbReference>
<dbReference type="RefSeq" id="XP_013901652.1">
    <property type="nucleotide sequence ID" value="XM_014046198.1"/>
</dbReference>
<dbReference type="SUPFAM" id="SSF143113">
    <property type="entry name" value="NAP-like"/>
    <property type="match status" value="1"/>
</dbReference>
<reference evidence="5 6" key="1">
    <citation type="journal article" date="2013" name="BMC Genomics">
        <title>Reconstruction of the lipid metabolism for the microalga Monoraphidium neglectum from its genome sequence reveals characteristics suitable for biofuel production.</title>
        <authorList>
            <person name="Bogen C."/>
            <person name="Al-Dilaimi A."/>
            <person name="Albersmeier A."/>
            <person name="Wichmann J."/>
            <person name="Grundmann M."/>
            <person name="Rupp O."/>
            <person name="Lauersen K.J."/>
            <person name="Blifernez-Klassen O."/>
            <person name="Kalinowski J."/>
            <person name="Goesmann A."/>
            <person name="Mussgnug J.H."/>
            <person name="Kruse O."/>
        </authorList>
    </citation>
    <scope>NUCLEOTIDE SEQUENCE [LARGE SCALE GENOMIC DNA]</scope>
    <source>
        <strain evidence="5 6">SAG 48.87</strain>
    </source>
</reference>
<feature type="compositionally biased region" description="Acidic residues" evidence="4">
    <location>
        <begin position="277"/>
        <end position="298"/>
    </location>
</feature>
<feature type="compositionally biased region" description="Basic and acidic residues" evidence="4">
    <location>
        <begin position="1"/>
        <end position="14"/>
    </location>
</feature>
<dbReference type="InterPro" id="IPR002164">
    <property type="entry name" value="NAP_family"/>
</dbReference>